<dbReference type="AlphaFoldDB" id="A0A2G5UDQ3"/>
<sequence>MSNLEQLEQSEQLDKSDKYEKSEKSEQSEKLVLTVRKRRRLGKRDREKRRRMLGMENVTRSRTSAEYRSKLKNETQKVIDSLKATHSKPGQKLRKYLKIELDLKINPTQKDDKIETGNVMIVETSEHQSSSSKSPEKPSSDNIEQIGGGTKIDNSELKNPKNPESPEIFWDSPPLEFDQGDLVQKPFKAEQIEFDRINNGEFETPASTDKICVSPSLEFEQNGSMEVPENNGFEGCDEIVTDLIDEPEMDKFQKNVEILGGKSEGEGDGAEGEGVSNGGGHQGEQMKEEYGGGFSDWIKYNRELKKNQPPPEVPKVGKPRKTTLKVAQKIPKSKASPEKPRLIRYRYEENDLVRKSRNHLKGSDYVYQNKMQSQCLIFKNGDESDEESMMSDVRNLTKLFNDLNYSVELAENLTAPQMVSKIEKFAAYKAHGDSAILVFINHGDVNGIYGAEKTVFNLESVYSLLSPASCPQLANKPKLVFSENCRGKSCDAGYAMSDESGEHQQQERSGGPVEKSGKRASVIPSTGDFLISYATSANHVAWASNTYGSYHVQMLCRTIAQKAHQYDLARLLVEVRNGLSKIEIRSKGKFHKQMPEIRSTLSKSFFFNTVKKTEKQQSKDRHQ</sequence>
<dbReference type="SMART" id="SM00115">
    <property type="entry name" value="CASc"/>
    <property type="match status" value="1"/>
</dbReference>
<feature type="region of interest" description="Disordered" evidence="6">
    <location>
        <begin position="1"/>
        <end position="73"/>
    </location>
</feature>
<feature type="region of interest" description="Disordered" evidence="6">
    <location>
        <begin position="260"/>
        <end position="286"/>
    </location>
</feature>
<dbReference type="Proteomes" id="UP000230233">
    <property type="component" value="Chromosome IV"/>
</dbReference>
<feature type="compositionally biased region" description="Polar residues" evidence="6">
    <location>
        <begin position="1"/>
        <end position="10"/>
    </location>
</feature>
<dbReference type="PROSITE" id="PS50207">
    <property type="entry name" value="CASPASE_P10"/>
    <property type="match status" value="1"/>
</dbReference>
<evidence type="ECO:0000256" key="6">
    <source>
        <dbReference type="SAM" id="MobiDB-lite"/>
    </source>
</evidence>
<dbReference type="SUPFAM" id="SSF52129">
    <property type="entry name" value="Caspase-like"/>
    <property type="match status" value="1"/>
</dbReference>
<dbReference type="InterPro" id="IPR015917">
    <property type="entry name" value="Pept_C14A"/>
</dbReference>
<dbReference type="OrthoDB" id="6116485at2759"/>
<dbReference type="InterPro" id="IPR001309">
    <property type="entry name" value="Pept_C14_p20"/>
</dbReference>
<evidence type="ECO:0000313" key="10">
    <source>
        <dbReference type="Proteomes" id="UP000230233"/>
    </source>
</evidence>
<evidence type="ECO:0000256" key="3">
    <source>
        <dbReference type="ARBA" id="ARBA00022703"/>
    </source>
</evidence>
<gene>
    <name evidence="9" type="primary">Cnig_chr_IV.g16219</name>
    <name evidence="9" type="ORF">B9Z55_016219</name>
</gene>
<keyword evidence="2" id="KW-0645">Protease</keyword>
<reference evidence="10" key="1">
    <citation type="submission" date="2017-10" db="EMBL/GenBank/DDBJ databases">
        <title>Rapid genome shrinkage in a self-fertile nematode reveals novel sperm competition proteins.</title>
        <authorList>
            <person name="Yin D."/>
            <person name="Schwarz E.M."/>
            <person name="Thomas C.G."/>
            <person name="Felde R.L."/>
            <person name="Korf I.F."/>
            <person name="Cutter A.D."/>
            <person name="Schartner C.M."/>
            <person name="Ralston E.J."/>
            <person name="Meyer B.J."/>
            <person name="Haag E.S."/>
        </authorList>
    </citation>
    <scope>NUCLEOTIDE SEQUENCE [LARGE SCALE GENOMIC DNA]</scope>
    <source>
        <strain evidence="10">JU1422</strain>
    </source>
</reference>
<organism evidence="9 10">
    <name type="scientific">Caenorhabditis nigoni</name>
    <dbReference type="NCBI Taxonomy" id="1611254"/>
    <lineage>
        <taxon>Eukaryota</taxon>
        <taxon>Metazoa</taxon>
        <taxon>Ecdysozoa</taxon>
        <taxon>Nematoda</taxon>
        <taxon>Chromadorea</taxon>
        <taxon>Rhabditida</taxon>
        <taxon>Rhabditina</taxon>
        <taxon>Rhabditomorpha</taxon>
        <taxon>Rhabditoidea</taxon>
        <taxon>Rhabditidae</taxon>
        <taxon>Peloderinae</taxon>
        <taxon>Caenorhabditis</taxon>
    </lineage>
</organism>
<dbReference type="PRINTS" id="PR00376">
    <property type="entry name" value="IL1BCENZYME"/>
</dbReference>
<evidence type="ECO:0000256" key="1">
    <source>
        <dbReference type="ARBA" id="ARBA00010134"/>
    </source>
</evidence>
<comment type="caution">
    <text evidence="9">The sequence shown here is derived from an EMBL/GenBank/DDBJ whole genome shotgun (WGS) entry which is preliminary data.</text>
</comment>
<proteinExistence type="inferred from homology"/>
<dbReference type="PROSITE" id="PS50208">
    <property type="entry name" value="CASPASE_P20"/>
    <property type="match status" value="1"/>
</dbReference>
<evidence type="ECO:0000259" key="8">
    <source>
        <dbReference type="PROSITE" id="PS50208"/>
    </source>
</evidence>
<feature type="domain" description="Caspase family p20" evidence="8">
    <location>
        <begin position="392"/>
        <end position="489"/>
    </location>
</feature>
<evidence type="ECO:0000256" key="5">
    <source>
        <dbReference type="RuleBase" id="RU003971"/>
    </source>
</evidence>
<dbReference type="STRING" id="1611254.A0A2G5UDQ3"/>
<accession>A0A2G5UDQ3</accession>
<keyword evidence="4" id="KW-0378">Hydrolase</keyword>
<feature type="compositionally biased region" description="Basic residues" evidence="6">
    <location>
        <begin position="35"/>
        <end position="52"/>
    </location>
</feature>
<evidence type="ECO:0000313" key="9">
    <source>
        <dbReference type="EMBL" id="PIC37672.1"/>
    </source>
</evidence>
<dbReference type="InterPro" id="IPR002138">
    <property type="entry name" value="Pept_C14_p10"/>
</dbReference>
<feature type="compositionally biased region" description="Basic and acidic residues" evidence="6">
    <location>
        <begin position="12"/>
        <end position="29"/>
    </location>
</feature>
<evidence type="ECO:0000256" key="4">
    <source>
        <dbReference type="ARBA" id="ARBA00022801"/>
    </source>
</evidence>
<protein>
    <recommendedName>
        <fullName evidence="11">Caspase family p20 domain-containing protein</fullName>
    </recommendedName>
</protein>
<dbReference type="Gene3D" id="3.40.50.1460">
    <property type="match status" value="1"/>
</dbReference>
<dbReference type="GO" id="GO:0004197">
    <property type="term" value="F:cysteine-type endopeptidase activity"/>
    <property type="evidence" value="ECO:0007669"/>
    <property type="project" value="InterPro"/>
</dbReference>
<dbReference type="PANTHER" id="PTHR47901:SF8">
    <property type="entry name" value="CASPASE-3"/>
    <property type="match status" value="1"/>
</dbReference>
<dbReference type="InterPro" id="IPR002398">
    <property type="entry name" value="Pept_C14"/>
</dbReference>
<feature type="domain" description="Caspase family p10" evidence="7">
    <location>
        <begin position="523"/>
        <end position="609"/>
    </location>
</feature>
<keyword evidence="3" id="KW-0053">Apoptosis</keyword>
<dbReference type="InterPro" id="IPR011600">
    <property type="entry name" value="Pept_C14_caspase"/>
</dbReference>
<dbReference type="InterPro" id="IPR029030">
    <property type="entry name" value="Caspase-like_dom_sf"/>
</dbReference>
<dbReference type="EMBL" id="PDUG01000004">
    <property type="protein sequence ID" value="PIC37672.1"/>
    <property type="molecule type" value="Genomic_DNA"/>
</dbReference>
<feature type="region of interest" description="Disordered" evidence="6">
    <location>
        <begin position="496"/>
        <end position="520"/>
    </location>
</feature>
<name>A0A2G5UDQ3_9PELO</name>
<feature type="region of interest" description="Disordered" evidence="6">
    <location>
        <begin position="124"/>
        <end position="176"/>
    </location>
</feature>
<evidence type="ECO:0000259" key="7">
    <source>
        <dbReference type="PROSITE" id="PS50207"/>
    </source>
</evidence>
<keyword evidence="10" id="KW-1185">Reference proteome</keyword>
<dbReference type="GO" id="GO:0006508">
    <property type="term" value="P:proteolysis"/>
    <property type="evidence" value="ECO:0007669"/>
    <property type="project" value="UniProtKB-KW"/>
</dbReference>
<evidence type="ECO:0008006" key="11">
    <source>
        <dbReference type="Google" id="ProtNLM"/>
    </source>
</evidence>
<dbReference type="GO" id="GO:0006915">
    <property type="term" value="P:apoptotic process"/>
    <property type="evidence" value="ECO:0007669"/>
    <property type="project" value="UniProtKB-KW"/>
</dbReference>
<dbReference type="Pfam" id="PF00656">
    <property type="entry name" value="Peptidase_C14"/>
    <property type="match status" value="1"/>
</dbReference>
<feature type="compositionally biased region" description="Basic and acidic residues" evidence="6">
    <location>
        <begin position="63"/>
        <end position="73"/>
    </location>
</feature>
<dbReference type="PANTHER" id="PTHR47901">
    <property type="entry name" value="CASPASE RECRUITMENT DOMAIN-CONTAINING PROTEIN 18"/>
    <property type="match status" value="1"/>
</dbReference>
<comment type="similarity">
    <text evidence="1 5">Belongs to the peptidase C14A family.</text>
</comment>
<evidence type="ECO:0000256" key="2">
    <source>
        <dbReference type="ARBA" id="ARBA00022670"/>
    </source>
</evidence>